<evidence type="ECO:0000256" key="1">
    <source>
        <dbReference type="SAM" id="SignalP"/>
    </source>
</evidence>
<reference evidence="2 3" key="1">
    <citation type="submission" date="2016-10" db="EMBL/GenBank/DDBJ databases">
        <authorList>
            <person name="de Groot N.N."/>
        </authorList>
    </citation>
    <scope>NUCLEOTIDE SEQUENCE [LARGE SCALE GENOMIC DNA]</scope>
    <source>
        <strain evidence="2 3">DSM 19073</strain>
    </source>
</reference>
<dbReference type="AlphaFoldDB" id="A0A1I3II16"/>
<dbReference type="Proteomes" id="UP000199110">
    <property type="component" value="Unassembled WGS sequence"/>
</dbReference>
<proteinExistence type="predicted"/>
<evidence type="ECO:0000313" key="3">
    <source>
        <dbReference type="Proteomes" id="UP000199110"/>
    </source>
</evidence>
<dbReference type="EMBL" id="FORA01000001">
    <property type="protein sequence ID" value="SFI47572.1"/>
    <property type="molecule type" value="Genomic_DNA"/>
</dbReference>
<accession>A0A1I3II16</accession>
<keyword evidence="3" id="KW-1185">Reference proteome</keyword>
<dbReference type="RefSeq" id="WP_092777633.1">
    <property type="nucleotide sequence ID" value="NZ_FORA01000001.1"/>
</dbReference>
<feature type="signal peptide" evidence="1">
    <location>
        <begin position="1"/>
        <end position="18"/>
    </location>
</feature>
<keyword evidence="1" id="KW-0732">Signal</keyword>
<protein>
    <submittedName>
        <fullName evidence="2">Uncharacterized protein</fullName>
    </submittedName>
</protein>
<evidence type="ECO:0000313" key="2">
    <source>
        <dbReference type="EMBL" id="SFI47572.1"/>
    </source>
</evidence>
<organism evidence="2 3">
    <name type="scientific">Jannaschia pohangensis</name>
    <dbReference type="NCBI Taxonomy" id="390807"/>
    <lineage>
        <taxon>Bacteria</taxon>
        <taxon>Pseudomonadati</taxon>
        <taxon>Pseudomonadota</taxon>
        <taxon>Alphaproteobacteria</taxon>
        <taxon>Rhodobacterales</taxon>
        <taxon>Roseobacteraceae</taxon>
        <taxon>Jannaschia</taxon>
    </lineage>
</organism>
<dbReference type="STRING" id="390807.SAMN04488095_0979"/>
<dbReference type="OrthoDB" id="7837654at2"/>
<name>A0A1I3II16_9RHOB</name>
<gene>
    <name evidence="2" type="ORF">SAMN04488095_0979</name>
</gene>
<feature type="chain" id="PRO_5011475873" evidence="1">
    <location>
        <begin position="19"/>
        <end position="156"/>
    </location>
</feature>
<sequence>MRHFLIATALILPSPVLAQGIVPQDGTWTSTAEVTGFSDACPDEIQPILDQMSAAFDQTEEHQIVWDGTFDPNTLPGNSGDGIVWTQVTDTDWTGLLAPAEMGTTLADVTMGIRGPDRIESEIEMYVGALLAARGMALSGLDDCTARIAMNWTAGD</sequence>